<dbReference type="FunFam" id="3.40.50.300:FF:000014">
    <property type="entry name" value="DNA polymerase III subunit gamma/tau"/>
    <property type="match status" value="1"/>
</dbReference>
<sequence length="522" mass="60422">MSYVALYRKFRPREFKDVVGQEHIVKTLTNQLKFDRVGHAYLFNGTRGTGKTSTAKIFGKAVNCLNPMEGNPCNECEVCQGINEQKYMNIIEIDAASNNGVDNIRDIRDEVVYTPTNGKYKVYIIDEVHMLSIGAFNALLKTLEEPPEHVIFILATTEPQKIPITILSRCQRYDFKRISVETIANRLTRLMEEENIEVEERALRYISKVADGSMRDALSILDQCISFFIGEIITMDMVLDILGAVDTTVFNDLLEAIIKKEVNACLKIIEKIIIQGRDLPQFINDFIWFLRSLLITKTVKDPRDILDMADESILLLKEQGKNIEEETVLRYIRILSDLSNQIKYSSQKRVLTEVALINMCQPEMEEDYTALIQRIKTIEKQLKNGIITKEIPKQTIINKEEPKQEKKEIKKPQALTEDIKQLIDKWAMIVGKLPMHMKPYIKRTKATIDNEQLIIICEDELVKSYLEVEERKETLKEIIESTLNKTIQLNFKELKENEAYSENDDIYAKIEKKVNFEISYED</sequence>
<dbReference type="InterPro" id="IPR045085">
    <property type="entry name" value="HLD_clamp_pol_III_gamma_tau"/>
</dbReference>
<evidence type="ECO:0000256" key="10">
    <source>
        <dbReference type="ARBA" id="ARBA00022932"/>
    </source>
</evidence>
<dbReference type="OrthoDB" id="9810148at2"/>
<dbReference type="GO" id="GO:0003887">
    <property type="term" value="F:DNA-directed DNA polymerase activity"/>
    <property type="evidence" value="ECO:0007669"/>
    <property type="project" value="UniProtKB-KW"/>
</dbReference>
<comment type="similarity">
    <text evidence="1">Belongs to the DnaX/STICHEL family.</text>
</comment>
<dbReference type="Gene3D" id="1.10.8.60">
    <property type="match status" value="1"/>
</dbReference>
<keyword evidence="9" id="KW-0067">ATP-binding</keyword>
<dbReference type="FunFam" id="1.10.8.60:FF:000013">
    <property type="entry name" value="DNA polymerase III subunit gamma/tau"/>
    <property type="match status" value="1"/>
</dbReference>
<evidence type="ECO:0000313" key="13">
    <source>
        <dbReference type="EMBL" id="TCL00061.1"/>
    </source>
</evidence>
<dbReference type="GO" id="GO:0003677">
    <property type="term" value="F:DNA binding"/>
    <property type="evidence" value="ECO:0007669"/>
    <property type="project" value="InterPro"/>
</dbReference>
<keyword evidence="7" id="KW-0547">Nucleotide-binding</keyword>
<evidence type="ECO:0000259" key="12">
    <source>
        <dbReference type="SMART" id="SM00382"/>
    </source>
</evidence>
<dbReference type="SMART" id="SM00382">
    <property type="entry name" value="AAA"/>
    <property type="match status" value="1"/>
</dbReference>
<dbReference type="InterPro" id="IPR022754">
    <property type="entry name" value="DNA_pol_III_gamma-3"/>
</dbReference>
<protein>
    <recommendedName>
        <fullName evidence="2">DNA-directed DNA polymerase</fullName>
        <ecNumber evidence="2">2.7.7.7</ecNumber>
    </recommendedName>
</protein>
<evidence type="ECO:0000256" key="1">
    <source>
        <dbReference type="ARBA" id="ARBA00006360"/>
    </source>
</evidence>
<evidence type="ECO:0000256" key="7">
    <source>
        <dbReference type="ARBA" id="ARBA00022741"/>
    </source>
</evidence>
<keyword evidence="10" id="KW-0239">DNA-directed DNA polymerase</keyword>
<evidence type="ECO:0000313" key="14">
    <source>
        <dbReference type="Proteomes" id="UP000294545"/>
    </source>
</evidence>
<keyword evidence="4" id="KW-0548">Nucleotidyltransferase</keyword>
<dbReference type="InterPro" id="IPR050238">
    <property type="entry name" value="DNA_Rep/Repair_Clamp_Loader"/>
</dbReference>
<accession>A0A4R1N919</accession>
<name>A0A4R1N919_9FIRM</name>
<comment type="caution">
    <text evidence="13">The sequence shown here is derived from an EMBL/GenBank/DDBJ whole genome shotgun (WGS) entry which is preliminary data.</text>
</comment>
<dbReference type="CDD" id="cd00009">
    <property type="entry name" value="AAA"/>
    <property type="match status" value="1"/>
</dbReference>
<dbReference type="PANTHER" id="PTHR11669">
    <property type="entry name" value="REPLICATION FACTOR C / DNA POLYMERASE III GAMMA-TAU SUBUNIT"/>
    <property type="match status" value="1"/>
</dbReference>
<dbReference type="InterPro" id="IPR012763">
    <property type="entry name" value="DNA_pol_III_sug/sutau_N"/>
</dbReference>
<dbReference type="PANTHER" id="PTHR11669:SF0">
    <property type="entry name" value="PROTEIN STICHEL-LIKE 2"/>
    <property type="match status" value="1"/>
</dbReference>
<dbReference type="GO" id="GO:0006261">
    <property type="term" value="P:DNA-templated DNA replication"/>
    <property type="evidence" value="ECO:0007669"/>
    <property type="project" value="TreeGrafter"/>
</dbReference>
<comment type="catalytic activity">
    <reaction evidence="11">
        <text>DNA(n) + a 2'-deoxyribonucleoside 5'-triphosphate = DNA(n+1) + diphosphate</text>
        <dbReference type="Rhea" id="RHEA:22508"/>
        <dbReference type="Rhea" id="RHEA-COMP:17339"/>
        <dbReference type="Rhea" id="RHEA-COMP:17340"/>
        <dbReference type="ChEBI" id="CHEBI:33019"/>
        <dbReference type="ChEBI" id="CHEBI:61560"/>
        <dbReference type="ChEBI" id="CHEBI:173112"/>
        <dbReference type="EC" id="2.7.7.7"/>
    </reaction>
</comment>
<reference evidence="13 14" key="1">
    <citation type="submission" date="2019-03" db="EMBL/GenBank/DDBJ databases">
        <title>Genomic Encyclopedia of Type Strains, Phase IV (KMG-IV): sequencing the most valuable type-strain genomes for metagenomic binning, comparative biology and taxonomic classification.</title>
        <authorList>
            <person name="Goeker M."/>
        </authorList>
    </citation>
    <scope>NUCLEOTIDE SEQUENCE [LARGE SCALE GENOMIC DNA]</scope>
    <source>
        <strain evidence="13 14">DSM 24176</strain>
    </source>
</reference>
<evidence type="ECO:0000256" key="6">
    <source>
        <dbReference type="ARBA" id="ARBA00022723"/>
    </source>
</evidence>
<dbReference type="Pfam" id="PF12169">
    <property type="entry name" value="DNA_pol3_gamma3"/>
    <property type="match status" value="1"/>
</dbReference>
<dbReference type="AlphaFoldDB" id="A0A4R1N919"/>
<evidence type="ECO:0000256" key="2">
    <source>
        <dbReference type="ARBA" id="ARBA00012417"/>
    </source>
</evidence>
<dbReference type="NCBIfam" id="NF004046">
    <property type="entry name" value="PRK05563.1"/>
    <property type="match status" value="1"/>
</dbReference>
<dbReference type="Proteomes" id="UP000294545">
    <property type="component" value="Unassembled WGS sequence"/>
</dbReference>
<proteinExistence type="inferred from homology"/>
<evidence type="ECO:0000256" key="4">
    <source>
        <dbReference type="ARBA" id="ARBA00022695"/>
    </source>
</evidence>
<feature type="domain" description="AAA+ ATPase" evidence="12">
    <location>
        <begin position="37"/>
        <end position="179"/>
    </location>
</feature>
<dbReference type="SUPFAM" id="SSF52540">
    <property type="entry name" value="P-loop containing nucleoside triphosphate hydrolases"/>
    <property type="match status" value="1"/>
</dbReference>
<dbReference type="GO" id="GO:0046872">
    <property type="term" value="F:metal ion binding"/>
    <property type="evidence" value="ECO:0007669"/>
    <property type="project" value="UniProtKB-KW"/>
</dbReference>
<keyword evidence="14" id="KW-1185">Reference proteome</keyword>
<organism evidence="13 14">
    <name type="scientific">Natranaerovirga hydrolytica</name>
    <dbReference type="NCBI Taxonomy" id="680378"/>
    <lineage>
        <taxon>Bacteria</taxon>
        <taxon>Bacillati</taxon>
        <taxon>Bacillota</taxon>
        <taxon>Clostridia</taxon>
        <taxon>Lachnospirales</taxon>
        <taxon>Natranaerovirgaceae</taxon>
        <taxon>Natranaerovirga</taxon>
    </lineage>
</organism>
<evidence type="ECO:0000256" key="11">
    <source>
        <dbReference type="ARBA" id="ARBA00049244"/>
    </source>
</evidence>
<keyword evidence="8" id="KW-0862">Zinc</keyword>
<dbReference type="NCBIfam" id="TIGR02397">
    <property type="entry name" value="dnaX_nterm"/>
    <property type="match status" value="1"/>
</dbReference>
<keyword evidence="6" id="KW-0479">Metal-binding</keyword>
<dbReference type="Pfam" id="PF22608">
    <property type="entry name" value="DNAX_ATPase_lid"/>
    <property type="match status" value="1"/>
</dbReference>
<dbReference type="EC" id="2.7.7.7" evidence="2"/>
<evidence type="ECO:0000256" key="5">
    <source>
        <dbReference type="ARBA" id="ARBA00022705"/>
    </source>
</evidence>
<keyword evidence="5" id="KW-0235">DNA replication</keyword>
<evidence type="ECO:0000256" key="8">
    <source>
        <dbReference type="ARBA" id="ARBA00022833"/>
    </source>
</evidence>
<dbReference type="GO" id="GO:0005524">
    <property type="term" value="F:ATP binding"/>
    <property type="evidence" value="ECO:0007669"/>
    <property type="project" value="UniProtKB-KW"/>
</dbReference>
<dbReference type="InterPro" id="IPR027417">
    <property type="entry name" value="P-loop_NTPase"/>
</dbReference>
<evidence type="ECO:0000256" key="9">
    <source>
        <dbReference type="ARBA" id="ARBA00022840"/>
    </source>
</evidence>
<dbReference type="SUPFAM" id="SSF48019">
    <property type="entry name" value="post-AAA+ oligomerization domain-like"/>
    <property type="match status" value="1"/>
</dbReference>
<dbReference type="GO" id="GO:0009360">
    <property type="term" value="C:DNA polymerase III complex"/>
    <property type="evidence" value="ECO:0007669"/>
    <property type="project" value="InterPro"/>
</dbReference>
<dbReference type="Pfam" id="PF13177">
    <property type="entry name" value="DNA_pol3_delta2"/>
    <property type="match status" value="1"/>
</dbReference>
<keyword evidence="3" id="KW-0808">Transferase</keyword>
<dbReference type="EMBL" id="SMGQ01000001">
    <property type="protein sequence ID" value="TCL00061.1"/>
    <property type="molecule type" value="Genomic_DNA"/>
</dbReference>
<dbReference type="Gene3D" id="3.40.50.300">
    <property type="entry name" value="P-loop containing nucleotide triphosphate hydrolases"/>
    <property type="match status" value="1"/>
</dbReference>
<evidence type="ECO:0000256" key="3">
    <source>
        <dbReference type="ARBA" id="ARBA00022679"/>
    </source>
</evidence>
<dbReference type="InterPro" id="IPR003593">
    <property type="entry name" value="AAA+_ATPase"/>
</dbReference>
<dbReference type="InterPro" id="IPR008921">
    <property type="entry name" value="DNA_pol3_clamp-load_cplx_C"/>
</dbReference>
<dbReference type="CDD" id="cd18137">
    <property type="entry name" value="HLD_clamp_pol_III_gamma_tau"/>
    <property type="match status" value="1"/>
</dbReference>
<gene>
    <name evidence="13" type="ORF">EDC19_0042</name>
</gene>
<dbReference type="RefSeq" id="WP_132278742.1">
    <property type="nucleotide sequence ID" value="NZ_SMGQ01000001.1"/>
</dbReference>
<dbReference type="Gene3D" id="1.20.272.10">
    <property type="match status" value="1"/>
</dbReference>